<organism evidence="8 9">
    <name type="scientific">Arenibacter nanhaiticus</name>
    <dbReference type="NCBI Taxonomy" id="558155"/>
    <lineage>
        <taxon>Bacteria</taxon>
        <taxon>Pseudomonadati</taxon>
        <taxon>Bacteroidota</taxon>
        <taxon>Flavobacteriia</taxon>
        <taxon>Flavobacteriales</taxon>
        <taxon>Flavobacteriaceae</taxon>
        <taxon>Arenibacter</taxon>
    </lineage>
</organism>
<feature type="transmembrane region" description="Helical" evidence="5">
    <location>
        <begin position="673"/>
        <end position="699"/>
    </location>
</feature>
<dbReference type="AlphaFoldDB" id="A0A1M6MG69"/>
<dbReference type="GO" id="GO:0005737">
    <property type="term" value="C:cytoplasm"/>
    <property type="evidence" value="ECO:0007669"/>
    <property type="project" value="UniProtKB-SubCell"/>
</dbReference>
<dbReference type="Pfam" id="PF04405">
    <property type="entry name" value="ScdA_N"/>
    <property type="match status" value="1"/>
</dbReference>
<dbReference type="NCBIfam" id="TIGR03652">
    <property type="entry name" value="FeS_repair_RIC"/>
    <property type="match status" value="1"/>
</dbReference>
<feature type="transmembrane region" description="Helical" evidence="5">
    <location>
        <begin position="375"/>
        <end position="394"/>
    </location>
</feature>
<reference evidence="8 9" key="1">
    <citation type="submission" date="2016-11" db="EMBL/GenBank/DDBJ databases">
        <authorList>
            <person name="Jaros S."/>
            <person name="Januszkiewicz K."/>
            <person name="Wedrychowicz H."/>
        </authorList>
    </citation>
    <scope>NUCLEOTIDE SEQUENCE [LARGE SCALE GENOMIC DNA]</scope>
    <source>
        <strain evidence="8 9">CGMCC 1.8863</strain>
    </source>
</reference>
<feature type="transmembrane region" description="Helical" evidence="5">
    <location>
        <begin position="343"/>
        <end position="363"/>
    </location>
</feature>
<keyword evidence="5" id="KW-0472">Membrane</keyword>
<keyword evidence="5" id="KW-1133">Transmembrane helix</keyword>
<evidence type="ECO:0000313" key="9">
    <source>
        <dbReference type="Proteomes" id="UP000184231"/>
    </source>
</evidence>
<feature type="transmembrane region" description="Helical" evidence="5">
    <location>
        <begin position="293"/>
        <end position="316"/>
    </location>
</feature>
<dbReference type="STRING" id="558155.SAMN04487911_14115"/>
<dbReference type="Pfam" id="PF22085">
    <property type="entry name" value="NorB_cytochrome_c-like"/>
    <property type="match status" value="1"/>
</dbReference>
<feature type="transmembrane region" description="Helical" evidence="5">
    <location>
        <begin position="454"/>
        <end position="475"/>
    </location>
</feature>
<feature type="domain" description="Nitric oxide reductase subunit B cytochrome c-like" evidence="7">
    <location>
        <begin position="47"/>
        <end position="226"/>
    </location>
</feature>
<evidence type="ECO:0000256" key="4">
    <source>
        <dbReference type="ARBA" id="ARBA00023004"/>
    </source>
</evidence>
<evidence type="ECO:0000259" key="6">
    <source>
        <dbReference type="Pfam" id="PF01814"/>
    </source>
</evidence>
<feature type="transmembrane region" description="Helical" evidence="5">
    <location>
        <begin position="239"/>
        <end position="260"/>
    </location>
</feature>
<feature type="transmembrane region" description="Helical" evidence="5">
    <location>
        <begin position="554"/>
        <end position="575"/>
    </location>
</feature>
<protein>
    <submittedName>
        <fullName evidence="8">Nitric oxide reductase subunit B</fullName>
    </submittedName>
</protein>
<dbReference type="Gene3D" id="1.20.120.520">
    <property type="entry name" value="nmb1532 protein domain like"/>
    <property type="match status" value="1"/>
</dbReference>
<dbReference type="InterPro" id="IPR019903">
    <property type="entry name" value="RIC_family"/>
</dbReference>
<evidence type="ECO:0000256" key="5">
    <source>
        <dbReference type="SAM" id="Phobius"/>
    </source>
</evidence>
<keyword evidence="2" id="KW-0963">Cytoplasm</keyword>
<feature type="transmembrane region" description="Helical" evidence="5">
    <location>
        <begin position="17"/>
        <end position="37"/>
    </location>
</feature>
<name>A0A1M6MG69_9FLAO</name>
<dbReference type="PANTHER" id="PTHR36438">
    <property type="entry name" value="IRON-SULFUR CLUSTER REPAIR PROTEIN YTFE"/>
    <property type="match status" value="1"/>
</dbReference>
<dbReference type="GO" id="GO:0004129">
    <property type="term" value="F:cytochrome-c oxidase activity"/>
    <property type="evidence" value="ECO:0007669"/>
    <property type="project" value="InterPro"/>
</dbReference>
<dbReference type="InterPro" id="IPR000883">
    <property type="entry name" value="Cyt_C_Oxase_1"/>
</dbReference>
<keyword evidence="4" id="KW-0408">Iron</keyword>
<accession>A0A1M6MG69</accession>
<dbReference type="GO" id="GO:0020037">
    <property type="term" value="F:heme binding"/>
    <property type="evidence" value="ECO:0007669"/>
    <property type="project" value="InterPro"/>
</dbReference>
<feature type="transmembrane region" description="Helical" evidence="5">
    <location>
        <begin position="421"/>
        <end position="442"/>
    </location>
</feature>
<dbReference type="InterPro" id="IPR054309">
    <property type="entry name" value="NorB_cytochrome_c-like"/>
</dbReference>
<evidence type="ECO:0000256" key="2">
    <source>
        <dbReference type="ARBA" id="ARBA00022490"/>
    </source>
</evidence>
<evidence type="ECO:0000313" key="8">
    <source>
        <dbReference type="EMBL" id="SHJ82471.1"/>
    </source>
</evidence>
<dbReference type="GO" id="GO:0016020">
    <property type="term" value="C:membrane"/>
    <property type="evidence" value="ECO:0007669"/>
    <property type="project" value="InterPro"/>
</dbReference>
<dbReference type="GO" id="GO:0046872">
    <property type="term" value="F:metal ion binding"/>
    <property type="evidence" value="ECO:0007669"/>
    <property type="project" value="UniProtKB-KW"/>
</dbReference>
<dbReference type="Pfam" id="PF00115">
    <property type="entry name" value="COX1"/>
    <property type="match status" value="1"/>
</dbReference>
<dbReference type="Proteomes" id="UP000184231">
    <property type="component" value="Unassembled WGS sequence"/>
</dbReference>
<proteinExistence type="predicted"/>
<feature type="transmembrane region" description="Helical" evidence="5">
    <location>
        <begin position="638"/>
        <end position="661"/>
    </location>
</feature>
<evidence type="ECO:0000256" key="1">
    <source>
        <dbReference type="ARBA" id="ARBA00004496"/>
    </source>
</evidence>
<dbReference type="EMBL" id="FQYX01000041">
    <property type="protein sequence ID" value="SHJ82471.1"/>
    <property type="molecule type" value="Genomic_DNA"/>
</dbReference>
<feature type="transmembrane region" description="Helical" evidence="5">
    <location>
        <begin position="595"/>
        <end position="618"/>
    </location>
</feature>
<dbReference type="InterPro" id="IPR036927">
    <property type="entry name" value="Cyt_c_oxase-like_su1_sf"/>
</dbReference>
<gene>
    <name evidence="8" type="ORF">SAMN04487911_14115</name>
</gene>
<dbReference type="PANTHER" id="PTHR36438:SF1">
    <property type="entry name" value="IRON-SULFUR CLUSTER REPAIR PROTEIN YTFE"/>
    <property type="match status" value="1"/>
</dbReference>
<dbReference type="GO" id="GO:0009060">
    <property type="term" value="P:aerobic respiration"/>
    <property type="evidence" value="ECO:0007669"/>
    <property type="project" value="InterPro"/>
</dbReference>
<feature type="transmembrane region" description="Helical" evidence="5">
    <location>
        <begin position="487"/>
        <end position="513"/>
    </location>
</feature>
<dbReference type="Pfam" id="PF01814">
    <property type="entry name" value="Hemerythrin"/>
    <property type="match status" value="1"/>
</dbReference>
<keyword evidence="5" id="KW-0812">Transmembrane</keyword>
<keyword evidence="3" id="KW-0479">Metal-binding</keyword>
<comment type="subcellular location">
    <subcellularLocation>
        <location evidence="1">Cytoplasm</location>
    </subcellularLocation>
</comment>
<keyword evidence="9" id="KW-1185">Reference proteome</keyword>
<dbReference type="SUPFAM" id="SSF81442">
    <property type="entry name" value="Cytochrome c oxidase subunit I-like"/>
    <property type="match status" value="1"/>
</dbReference>
<feature type="transmembrane region" description="Helical" evidence="5">
    <location>
        <begin position="525"/>
        <end position="548"/>
    </location>
</feature>
<sequence>MSEFINEHILMKRERKLWLGFAAVILLSFGILGYYGFEIYQESPPIPEKVISADNEVVFTGNDIKEGQNIWQSIGGQEVGSIWGHGAYVAPDWTADWLHREAIFILNGYAQSDFKKNYEEITKEQQAALKVRLQKNLRTNTFDKESNTLTITEERLAAFHYLSNYYKGLFTDNPNFDKLRSDYAIPKNTIKSEARMQKMNAFFFWATWATVTERPGEAVSYTHNWPSDKLVGNTPTTSLYTWSGVSIILLILCIGILVFYHVRSGEEENIPPPSEDPLLKQGITPSMHLIKKYFWVVSLLMVVQMLLGIVTAHYGVEGDGFYRIPLDQILPYSVTRTWHTQLAIFWIATAWLATGLYIAPAVFGKDPKFQKFGVNFLFVALLIIVVGSMFGQWLGVMQKLDVIENFWFGHQGYEYVDLGRFWQIFLLVGLFLWLALMVRPLLPVIKKKTAEKNLIIMFLISCTAIALFYAAGLMWGRQTNLAIAEYWRWWVVHLWVEGFFEVFATVVIAFLFVRLGLLKTKTATANVLFTTIIFMTGGILGTFHHLYFSGTPTAIMALGATFSALEIVPLTLIGYEAYHNYKLSKATKWLEEYKWPIYFMVAVAFWNFLGAGIFGFIINPPIALYYVQGLNTTPLHGHTALFGVYGMLGIGLMLFVLRSLYRNVSWNEKILKITFWSLNIGLLAMALLSLLPIGIWQALESMEQGMWYARSAELMQHPTMVILKWMRSIGDIIFAVGIVTTCWFVFDLTLKNKIVGLVTVRLETQGKTQVGQLVAQNYRTAAIFSKYDIDFCCKGEKTIDEVCLKKGIDTEHLQERLNEVLNTTDSQDIDYQSWSLYLLANHIENTHHQYVRRNIPTLLKYLNKLCNVHGRRHSELYEINDLFKETATHLKHHMAMEETILFPIVRKMTKNIEADINLALPNFGNVDNPISKMMQEHDNEGENFKKIATLSNNFTPPKDACTTYKVAFSLLKEFEADLLLHIHLENTILFPKAIAIEKGIVGNENLAFNSNN</sequence>
<evidence type="ECO:0000259" key="7">
    <source>
        <dbReference type="Pfam" id="PF22085"/>
    </source>
</evidence>
<feature type="domain" description="Hemerythrin-like" evidence="6">
    <location>
        <begin position="845"/>
        <end position="993"/>
    </location>
</feature>
<dbReference type="Gene3D" id="1.20.210.10">
    <property type="entry name" value="Cytochrome c oxidase-like, subunit I domain"/>
    <property type="match status" value="1"/>
</dbReference>
<dbReference type="Gene3D" id="1.10.3910.10">
    <property type="entry name" value="SP0561-like"/>
    <property type="match status" value="1"/>
</dbReference>
<dbReference type="InterPro" id="IPR038062">
    <property type="entry name" value="ScdA-like_N_sf"/>
</dbReference>
<feature type="transmembrane region" description="Helical" evidence="5">
    <location>
        <begin position="725"/>
        <end position="746"/>
    </location>
</feature>
<dbReference type="InterPro" id="IPR012312">
    <property type="entry name" value="Hemerythrin-like"/>
</dbReference>
<evidence type="ECO:0000256" key="3">
    <source>
        <dbReference type="ARBA" id="ARBA00022723"/>
    </source>
</evidence>